<gene>
    <name evidence="2" type="ORF">Ga0061063_1982</name>
</gene>
<keyword evidence="3" id="KW-1185">Reference proteome</keyword>
<name>A0A0K6GZN3_9NEIS</name>
<evidence type="ECO:0000256" key="1">
    <source>
        <dbReference type="SAM" id="SignalP"/>
    </source>
</evidence>
<dbReference type="EMBL" id="CYHA01000003">
    <property type="protein sequence ID" value="CUA84041.1"/>
    <property type="molecule type" value="Genomic_DNA"/>
</dbReference>
<dbReference type="OrthoDB" id="7019622at2"/>
<dbReference type="AlphaFoldDB" id="A0A0K6GZN3"/>
<feature type="chain" id="PRO_5005503843" evidence="1">
    <location>
        <begin position="20"/>
        <end position="128"/>
    </location>
</feature>
<accession>A0A0K6GZN3</accession>
<protein>
    <submittedName>
        <fullName evidence="2">Uncharacterized protein</fullName>
    </submittedName>
</protein>
<organism evidence="2 3">
    <name type="scientific">Gulbenkiania indica</name>
    <dbReference type="NCBI Taxonomy" id="375574"/>
    <lineage>
        <taxon>Bacteria</taxon>
        <taxon>Pseudomonadati</taxon>
        <taxon>Pseudomonadota</taxon>
        <taxon>Betaproteobacteria</taxon>
        <taxon>Neisseriales</taxon>
        <taxon>Chromobacteriaceae</taxon>
        <taxon>Gulbenkiania</taxon>
    </lineage>
</organism>
<evidence type="ECO:0000313" key="2">
    <source>
        <dbReference type="EMBL" id="CUA84041.1"/>
    </source>
</evidence>
<proteinExistence type="predicted"/>
<dbReference type="STRING" id="375574.GCA_001418035_01774"/>
<evidence type="ECO:0000313" key="3">
    <source>
        <dbReference type="Proteomes" id="UP000243535"/>
    </source>
</evidence>
<sequence length="128" mass="14291">MKKFAFLLLLCLHAAPSLAARLLPADLAVARVVAADYPLMQLEKQDKSWLETLAGWLFLARSDQVLQLTPGVRIYDRDNRFLLTGRLPELAGQVVGLTLNPQGQVNRIWLLTAEELQARLARPATDTE</sequence>
<feature type="signal peptide" evidence="1">
    <location>
        <begin position="1"/>
        <end position="19"/>
    </location>
</feature>
<dbReference type="RefSeq" id="WP_055434016.1">
    <property type="nucleotide sequence ID" value="NZ_CYHA01000003.1"/>
</dbReference>
<dbReference type="Proteomes" id="UP000243535">
    <property type="component" value="Unassembled WGS sequence"/>
</dbReference>
<reference evidence="3" key="1">
    <citation type="submission" date="2015-08" db="EMBL/GenBank/DDBJ databases">
        <authorList>
            <person name="Varghese N."/>
        </authorList>
    </citation>
    <scope>NUCLEOTIDE SEQUENCE [LARGE SCALE GENOMIC DNA]</scope>
    <source>
        <strain evidence="3">DSM 17901</strain>
    </source>
</reference>
<keyword evidence="1" id="KW-0732">Signal</keyword>